<protein>
    <recommendedName>
        <fullName evidence="3">Beta protein</fullName>
    </recommendedName>
</protein>
<name>A0A1U9LBP9_9PROT</name>
<proteinExistence type="predicted"/>
<reference evidence="1 2" key="1">
    <citation type="submission" date="2016-03" db="EMBL/GenBank/DDBJ databases">
        <title>Acetic acid bacteria sequencing.</title>
        <authorList>
            <person name="Brandt J."/>
            <person name="Jakob F."/>
            <person name="Vogel R.F."/>
        </authorList>
    </citation>
    <scope>NUCLEOTIDE SEQUENCE [LARGE SCALE GENOMIC DNA]</scope>
    <source>
        <strain evidence="1 2">TMW2.1084</strain>
    </source>
</reference>
<dbReference type="AlphaFoldDB" id="A0A1U9LBP9"/>
<dbReference type="KEGG" id="aper:A0U91_00955"/>
<dbReference type="Proteomes" id="UP000189055">
    <property type="component" value="Chromosome"/>
</dbReference>
<dbReference type="InterPro" id="IPR025683">
    <property type="entry name" value="Protein_beta"/>
</dbReference>
<sequence length="384" mass="43564">MSATHISILKANQNELEAIYHLDDRSSDKLSILFEIDPPSESVRSRKYMKESENPTITYLDRKIDEIADRWPQRPAMIDGFRWAPDARAENGEHVIPYIISRLTAAGNPVTPVIGYDRWESAEYRLALKNIPLCQINGWCLRLDITAIEDFSEPEFFQENIDSIIEELNIDPRQCCVILDFADLSAIADPVPDIVGKASGIIKHLQKTNFLYYTVCGCSLPSSVDKAVSKRDTSGLILRKEMLVYQMLRSEFPADLVKSGDYGVRGPTTTEHPNPNINGKIRYTTELHFLVMRGHSIKLDDGKYVQMHALAENVVSSEHYLGADFSWGDRNLLSCSKKEKIKGKIKSGNAGTWIGFDTNHHLTFTIQEVEEFERKLKVRELAEV</sequence>
<dbReference type="EMBL" id="CP014687">
    <property type="protein sequence ID" value="AQT03832.1"/>
    <property type="molecule type" value="Genomic_DNA"/>
</dbReference>
<evidence type="ECO:0000313" key="2">
    <source>
        <dbReference type="Proteomes" id="UP000189055"/>
    </source>
</evidence>
<dbReference type="Pfam" id="PF14350">
    <property type="entry name" value="Beta_protein"/>
    <property type="match status" value="1"/>
</dbReference>
<evidence type="ECO:0000313" key="1">
    <source>
        <dbReference type="EMBL" id="AQT03832.1"/>
    </source>
</evidence>
<gene>
    <name evidence="1" type="ORF">A0U91_00955</name>
</gene>
<dbReference type="RefSeq" id="WP_077929778.1">
    <property type="nucleotide sequence ID" value="NZ_CP014687.1"/>
</dbReference>
<evidence type="ECO:0008006" key="3">
    <source>
        <dbReference type="Google" id="ProtNLM"/>
    </source>
</evidence>
<organism evidence="1 2">
    <name type="scientific">Acetobacter persici</name>
    <dbReference type="NCBI Taxonomy" id="1076596"/>
    <lineage>
        <taxon>Bacteria</taxon>
        <taxon>Pseudomonadati</taxon>
        <taxon>Pseudomonadota</taxon>
        <taxon>Alphaproteobacteria</taxon>
        <taxon>Acetobacterales</taxon>
        <taxon>Acetobacteraceae</taxon>
        <taxon>Acetobacter</taxon>
    </lineage>
</organism>
<accession>A0A1U9LBP9</accession>